<feature type="region of interest" description="Disordered" evidence="4">
    <location>
        <begin position="195"/>
        <end position="219"/>
    </location>
</feature>
<dbReference type="AlphaFoldDB" id="A0AAW0FGN3"/>
<evidence type="ECO:0000256" key="3">
    <source>
        <dbReference type="SAM" id="Coils"/>
    </source>
</evidence>
<evidence type="ECO:0000313" key="6">
    <source>
        <dbReference type="Proteomes" id="UP001385951"/>
    </source>
</evidence>
<gene>
    <name evidence="5" type="ORF">QCA50_016038</name>
</gene>
<comment type="caution">
    <text evidence="5">The sequence shown here is derived from an EMBL/GenBank/DDBJ whole genome shotgun (WGS) entry which is preliminary data.</text>
</comment>
<evidence type="ECO:0000256" key="2">
    <source>
        <dbReference type="ARBA" id="ARBA00023186"/>
    </source>
</evidence>
<keyword evidence="3" id="KW-0175">Coiled coil</keyword>
<dbReference type="SUPFAM" id="SSF58014">
    <property type="entry name" value="Coiled-coil domain of nucleotide exchange factor GrpE"/>
    <property type="match status" value="1"/>
</dbReference>
<accession>A0AAW0FGN3</accession>
<evidence type="ECO:0000313" key="5">
    <source>
        <dbReference type="EMBL" id="KAK7680730.1"/>
    </source>
</evidence>
<comment type="similarity">
    <text evidence="1">Belongs to the GrpE family.</text>
</comment>
<feature type="region of interest" description="Disordered" evidence="4">
    <location>
        <begin position="1"/>
        <end position="52"/>
    </location>
</feature>
<dbReference type="Proteomes" id="UP001385951">
    <property type="component" value="Unassembled WGS sequence"/>
</dbReference>
<evidence type="ECO:0000256" key="4">
    <source>
        <dbReference type="SAM" id="MobiDB-lite"/>
    </source>
</evidence>
<name>A0AAW0FGN3_9APHY</name>
<organism evidence="5 6">
    <name type="scientific">Cerrena zonata</name>
    <dbReference type="NCBI Taxonomy" id="2478898"/>
    <lineage>
        <taxon>Eukaryota</taxon>
        <taxon>Fungi</taxon>
        <taxon>Dikarya</taxon>
        <taxon>Basidiomycota</taxon>
        <taxon>Agaricomycotina</taxon>
        <taxon>Agaricomycetes</taxon>
        <taxon>Polyporales</taxon>
        <taxon>Cerrenaceae</taxon>
        <taxon>Cerrena</taxon>
    </lineage>
</organism>
<keyword evidence="6" id="KW-1185">Reference proteome</keyword>
<sequence>MRRQQGPVTFNLGKQVETMRKGASTGGRTERDVFEDGPRDDVSSRSETPQRDLDRFEFLSPIRQELQRKGTSLTIESAQAINRAISTRFSSLNDRLAHLEAAAQNQTASTELAETIKEAREWFDDVRRTYPENERAIQTLKDQHDAFQRELQRAEAEFQDYRQDTKQQIEQLVKQQVEHFLSQIRLESAILPPGVQGSEGAPRLPPASSRPIASAMGGSVSSRSHGTFMMFLLAAVVDHVQASALPSRAPLPNHGSSVVAAQVFDRGWE</sequence>
<dbReference type="InterPro" id="IPR013805">
    <property type="entry name" value="GrpE_CC"/>
</dbReference>
<dbReference type="EMBL" id="JASBNA010000046">
    <property type="protein sequence ID" value="KAK7680730.1"/>
    <property type="molecule type" value="Genomic_DNA"/>
</dbReference>
<feature type="compositionally biased region" description="Basic and acidic residues" evidence="4">
    <location>
        <begin position="28"/>
        <end position="52"/>
    </location>
</feature>
<evidence type="ECO:0000256" key="1">
    <source>
        <dbReference type="ARBA" id="ARBA00009054"/>
    </source>
</evidence>
<proteinExistence type="inferred from homology"/>
<protein>
    <submittedName>
        <fullName evidence="5">Uncharacterized protein</fullName>
    </submittedName>
</protein>
<keyword evidence="2" id="KW-0143">Chaperone</keyword>
<reference evidence="5 6" key="1">
    <citation type="submission" date="2022-09" db="EMBL/GenBank/DDBJ databases">
        <authorList>
            <person name="Palmer J.M."/>
        </authorList>
    </citation>
    <scope>NUCLEOTIDE SEQUENCE [LARGE SCALE GENOMIC DNA]</scope>
    <source>
        <strain evidence="5 6">DSM 7382</strain>
    </source>
</reference>
<feature type="coiled-coil region" evidence="3">
    <location>
        <begin position="137"/>
        <end position="171"/>
    </location>
</feature>